<keyword evidence="8" id="KW-1185">Reference proteome</keyword>
<dbReference type="Proteomes" id="UP001149090">
    <property type="component" value="Unassembled WGS sequence"/>
</dbReference>
<dbReference type="PANTHER" id="PTHR23354:SF62">
    <property type="entry name" value="MUSTARD, ISOFORM V"/>
    <property type="match status" value="1"/>
</dbReference>
<gene>
    <name evidence="7" type="ORF">M0811_03761</name>
</gene>
<dbReference type="EMBL" id="JAPDFW010000011">
    <property type="protein sequence ID" value="KAJ5080277.1"/>
    <property type="molecule type" value="Genomic_DNA"/>
</dbReference>
<feature type="compositionally biased region" description="Basic and acidic residues" evidence="5">
    <location>
        <begin position="221"/>
        <end position="230"/>
    </location>
</feature>
<evidence type="ECO:0000259" key="6">
    <source>
        <dbReference type="PROSITE" id="PS51886"/>
    </source>
</evidence>
<evidence type="ECO:0000256" key="5">
    <source>
        <dbReference type="SAM" id="MobiDB-lite"/>
    </source>
</evidence>
<evidence type="ECO:0000256" key="4">
    <source>
        <dbReference type="ARBA" id="ARBA00040604"/>
    </source>
</evidence>
<dbReference type="SMART" id="SM00584">
    <property type="entry name" value="TLDc"/>
    <property type="match status" value="1"/>
</dbReference>
<evidence type="ECO:0000313" key="7">
    <source>
        <dbReference type="EMBL" id="KAJ5080277.1"/>
    </source>
</evidence>
<comment type="caution">
    <text evidence="7">The sequence shown here is derived from an EMBL/GenBank/DDBJ whole genome shotgun (WGS) entry which is preliminary data.</text>
</comment>
<dbReference type="InterPro" id="IPR006571">
    <property type="entry name" value="TLDc_dom"/>
</dbReference>
<evidence type="ECO:0000256" key="2">
    <source>
        <dbReference type="ARBA" id="ARBA00009540"/>
    </source>
</evidence>
<evidence type="ECO:0000313" key="8">
    <source>
        <dbReference type="Proteomes" id="UP001149090"/>
    </source>
</evidence>
<name>A0A9Q0RHI6_ANAIG</name>
<feature type="compositionally biased region" description="Basic and acidic residues" evidence="5">
    <location>
        <begin position="237"/>
        <end position="246"/>
    </location>
</feature>
<dbReference type="GO" id="GO:0005739">
    <property type="term" value="C:mitochondrion"/>
    <property type="evidence" value="ECO:0007669"/>
    <property type="project" value="UniProtKB-SubCell"/>
</dbReference>
<comment type="subcellular location">
    <subcellularLocation>
        <location evidence="1">Mitochondrion</location>
    </subcellularLocation>
</comment>
<dbReference type="Pfam" id="PF07534">
    <property type="entry name" value="TLD"/>
    <property type="match status" value="1"/>
</dbReference>
<keyword evidence="3" id="KW-0496">Mitochondrion</keyword>
<organism evidence="7 8">
    <name type="scientific">Anaeramoeba ignava</name>
    <name type="common">Anaerobic marine amoeba</name>
    <dbReference type="NCBI Taxonomy" id="1746090"/>
    <lineage>
        <taxon>Eukaryota</taxon>
        <taxon>Metamonada</taxon>
        <taxon>Anaeramoebidae</taxon>
        <taxon>Anaeramoeba</taxon>
    </lineage>
</organism>
<evidence type="ECO:0000256" key="1">
    <source>
        <dbReference type="ARBA" id="ARBA00004173"/>
    </source>
</evidence>
<reference evidence="7" key="1">
    <citation type="submission" date="2022-10" db="EMBL/GenBank/DDBJ databases">
        <title>Novel sulphate-reducing endosymbionts in the free-living metamonad Anaeramoeba.</title>
        <authorList>
            <person name="Jerlstrom-Hultqvist J."/>
            <person name="Cepicka I."/>
            <person name="Gallot-Lavallee L."/>
            <person name="Salas-Leiva D."/>
            <person name="Curtis B.A."/>
            <person name="Zahonova K."/>
            <person name="Pipaliya S."/>
            <person name="Dacks J."/>
            <person name="Roger A.J."/>
        </authorList>
    </citation>
    <scope>NUCLEOTIDE SEQUENCE</scope>
    <source>
        <strain evidence="7">BMAN</strain>
    </source>
</reference>
<dbReference type="AlphaFoldDB" id="A0A9Q0RHI6"/>
<dbReference type="PANTHER" id="PTHR23354">
    <property type="entry name" value="NUCLEOLAR PROTEIN 7/ESTROGEN RECEPTOR COACTIVATOR-RELATED"/>
    <property type="match status" value="1"/>
</dbReference>
<protein>
    <recommendedName>
        <fullName evidence="4">Oxidation resistance protein 1</fullName>
    </recommendedName>
</protein>
<sequence length="428" mass="51075">MIENFEQEDKNIENIENMENMENIGNIENIEENQENQEDFQYIEKQDIEKIQNKKIKEIGKEKIKKSHKKNLSNSPDQVIHHPANFLKEGVLEIKGALTLTPYFFIFQPEYDENIEIGEYFFHTTIESIVDSLIVQLPPLPGEKIRKNEFMTRKILQIVLKDGNLFHFTGPDEIQEIHNKLTQYINKNFKDRQKLVEELFDAKRKKQKEKKKKSRSKKKQKEGNKSKGSNEEQENNQEEKKTEVSKPRHIRPRYKIKLDKKSKILTEEMIESIQLELPSYLRKYDWEFLYGTYQSGTSFHTFFANTEQQDNIIFCIKNEENEVFGAYIEESLRKEYCYYGSNSMFLFSFYPKFQVWRWKDNNNCFVVSNEEFIAFGGVTHYGIWITRDLYHGSTQTCETFENPPLCSKTSFNIFYLEIWKIGKKKIVF</sequence>
<feature type="region of interest" description="Disordered" evidence="5">
    <location>
        <begin position="206"/>
        <end position="247"/>
    </location>
</feature>
<feature type="domain" description="TLDc" evidence="6">
    <location>
        <begin position="263"/>
        <end position="422"/>
    </location>
</feature>
<proteinExistence type="inferred from homology"/>
<comment type="similarity">
    <text evidence="2">Belongs to the OXR1 family.</text>
</comment>
<dbReference type="PROSITE" id="PS51886">
    <property type="entry name" value="TLDC"/>
    <property type="match status" value="1"/>
</dbReference>
<dbReference type="OrthoDB" id="26679at2759"/>
<accession>A0A9Q0RHI6</accession>
<evidence type="ECO:0000256" key="3">
    <source>
        <dbReference type="ARBA" id="ARBA00023128"/>
    </source>
</evidence>
<feature type="compositionally biased region" description="Basic residues" evidence="5">
    <location>
        <begin position="206"/>
        <end position="220"/>
    </location>
</feature>